<keyword evidence="3" id="KW-1185">Reference proteome</keyword>
<dbReference type="AlphaFoldDB" id="A0A931CNU9"/>
<dbReference type="EMBL" id="JADNYM010000002">
    <property type="protein sequence ID" value="MBG0738256.1"/>
    <property type="molecule type" value="Genomic_DNA"/>
</dbReference>
<gene>
    <name evidence="2" type="ORF">IV500_02265</name>
</gene>
<dbReference type="RefSeq" id="WP_196395181.1">
    <property type="nucleotide sequence ID" value="NZ_JADNYM010000002.1"/>
</dbReference>
<feature type="transmembrane region" description="Helical" evidence="1">
    <location>
        <begin position="102"/>
        <end position="122"/>
    </location>
</feature>
<evidence type="ECO:0000313" key="2">
    <source>
        <dbReference type="EMBL" id="MBG0738256.1"/>
    </source>
</evidence>
<reference evidence="2 3" key="1">
    <citation type="submission" date="2020-11" db="EMBL/GenBank/DDBJ databases">
        <title>Arthrobacter antarcticus sp. nov., isolated from Antarctic Soil.</title>
        <authorList>
            <person name="Li J."/>
        </authorList>
    </citation>
    <scope>NUCLEOTIDE SEQUENCE [LARGE SCALE GENOMIC DNA]</scope>
    <source>
        <strain evidence="2 3">Z1-20</strain>
    </source>
</reference>
<evidence type="ECO:0000256" key="1">
    <source>
        <dbReference type="SAM" id="Phobius"/>
    </source>
</evidence>
<keyword evidence="1" id="KW-0812">Transmembrane</keyword>
<dbReference type="Proteomes" id="UP000655366">
    <property type="component" value="Unassembled WGS sequence"/>
</dbReference>
<feature type="transmembrane region" description="Helical" evidence="1">
    <location>
        <begin position="142"/>
        <end position="161"/>
    </location>
</feature>
<keyword evidence="1" id="KW-1133">Transmembrane helix</keyword>
<organism evidence="2 3">
    <name type="scientific">Arthrobacter terrae</name>
    <dbReference type="NCBI Taxonomy" id="2935737"/>
    <lineage>
        <taxon>Bacteria</taxon>
        <taxon>Bacillati</taxon>
        <taxon>Actinomycetota</taxon>
        <taxon>Actinomycetes</taxon>
        <taxon>Micrococcales</taxon>
        <taxon>Micrococcaceae</taxon>
        <taxon>Arthrobacter</taxon>
    </lineage>
</organism>
<protein>
    <submittedName>
        <fullName evidence="2">Uncharacterized protein</fullName>
    </submittedName>
</protein>
<comment type="caution">
    <text evidence="2">The sequence shown here is derived from an EMBL/GenBank/DDBJ whole genome shotgun (WGS) entry which is preliminary data.</text>
</comment>
<feature type="transmembrane region" description="Helical" evidence="1">
    <location>
        <begin position="12"/>
        <end position="30"/>
    </location>
</feature>
<keyword evidence="1" id="KW-0472">Membrane</keyword>
<proteinExistence type="predicted"/>
<feature type="transmembrane region" description="Helical" evidence="1">
    <location>
        <begin position="36"/>
        <end position="59"/>
    </location>
</feature>
<feature type="transmembrane region" description="Helical" evidence="1">
    <location>
        <begin position="75"/>
        <end position="96"/>
    </location>
</feature>
<name>A0A931CNU9_9MICC</name>
<sequence>MASRRVETSIRIAGGLLVLVLAVISLIMIWSKSPAALTGIAISLAGAAAIFWGAVIVVGRTRAGRVVLTRHKWKFVLLIGVIVVCTVTVVVLNRPVGNPGLAVFPIVVGVFVAQLFESEAVVASRAALTPLTDRNVRSWTRIVRVTAVTGVALCCISVVAAVVGNLILVSLVLPVAIISLFFAGAIWVWLRSVRRQAKANR</sequence>
<accession>A0A931CNU9</accession>
<evidence type="ECO:0000313" key="3">
    <source>
        <dbReference type="Proteomes" id="UP000655366"/>
    </source>
</evidence>
<feature type="transmembrane region" description="Helical" evidence="1">
    <location>
        <begin position="167"/>
        <end position="190"/>
    </location>
</feature>